<dbReference type="Gene3D" id="1.10.260.40">
    <property type="entry name" value="lambda repressor-like DNA-binding domains"/>
    <property type="match status" value="1"/>
</dbReference>
<evidence type="ECO:0000259" key="1">
    <source>
        <dbReference type="PROSITE" id="PS50943"/>
    </source>
</evidence>
<dbReference type="SUPFAM" id="SSF47413">
    <property type="entry name" value="lambda repressor-like DNA-binding domains"/>
    <property type="match status" value="1"/>
</dbReference>
<organism evidence="2 3">
    <name type="scientific">SAR86 cluster bacterium</name>
    <dbReference type="NCBI Taxonomy" id="2030880"/>
    <lineage>
        <taxon>Bacteria</taxon>
        <taxon>Pseudomonadati</taxon>
        <taxon>Pseudomonadota</taxon>
        <taxon>Gammaproteobacteria</taxon>
        <taxon>SAR86 cluster</taxon>
    </lineage>
</organism>
<gene>
    <name evidence="2" type="ORF">COA71_14685</name>
</gene>
<accession>A0A2A5C6D3</accession>
<proteinExistence type="predicted"/>
<dbReference type="InterPro" id="IPR010982">
    <property type="entry name" value="Lambda_DNA-bd_dom_sf"/>
</dbReference>
<dbReference type="Pfam" id="PF01381">
    <property type="entry name" value="HTH_3"/>
    <property type="match status" value="1"/>
</dbReference>
<evidence type="ECO:0000313" key="2">
    <source>
        <dbReference type="EMBL" id="PCJ39031.1"/>
    </source>
</evidence>
<dbReference type="CDD" id="cd00093">
    <property type="entry name" value="HTH_XRE"/>
    <property type="match status" value="1"/>
</dbReference>
<name>A0A2A5C6D3_9GAMM</name>
<comment type="caution">
    <text evidence="2">The sequence shown here is derived from an EMBL/GenBank/DDBJ whole genome shotgun (WGS) entry which is preliminary data.</text>
</comment>
<evidence type="ECO:0000313" key="3">
    <source>
        <dbReference type="Proteomes" id="UP000228987"/>
    </source>
</evidence>
<dbReference type="AlphaFoldDB" id="A0A2A5C6D3"/>
<sequence>MTELITDPYFLQTPEGLKTARKLLKMTQPQLAEKLGWVKGKRHIYSLERGERHISRKTARALWRLLCDNKVNNLWLEAINQPMKEEN</sequence>
<dbReference type="PROSITE" id="PS50943">
    <property type="entry name" value="HTH_CROC1"/>
    <property type="match status" value="1"/>
</dbReference>
<dbReference type="EMBL" id="NVWI01000020">
    <property type="protein sequence ID" value="PCJ39031.1"/>
    <property type="molecule type" value="Genomic_DNA"/>
</dbReference>
<reference evidence="3" key="1">
    <citation type="submission" date="2017-08" db="EMBL/GenBank/DDBJ databases">
        <title>A dynamic microbial community with high functional redundancy inhabits the cold, oxic subseafloor aquifer.</title>
        <authorList>
            <person name="Tully B.J."/>
            <person name="Wheat C.G."/>
            <person name="Glazer B.T."/>
            <person name="Huber J.A."/>
        </authorList>
    </citation>
    <scope>NUCLEOTIDE SEQUENCE [LARGE SCALE GENOMIC DNA]</scope>
</reference>
<feature type="domain" description="HTH cro/C1-type" evidence="1">
    <location>
        <begin position="17"/>
        <end position="62"/>
    </location>
</feature>
<dbReference type="Proteomes" id="UP000228987">
    <property type="component" value="Unassembled WGS sequence"/>
</dbReference>
<dbReference type="GO" id="GO:0003677">
    <property type="term" value="F:DNA binding"/>
    <property type="evidence" value="ECO:0007669"/>
    <property type="project" value="InterPro"/>
</dbReference>
<protein>
    <recommendedName>
        <fullName evidence="1">HTH cro/C1-type domain-containing protein</fullName>
    </recommendedName>
</protein>
<dbReference type="InterPro" id="IPR001387">
    <property type="entry name" value="Cro/C1-type_HTH"/>
</dbReference>